<keyword evidence="8" id="KW-1185">Reference proteome</keyword>
<dbReference type="PANTHER" id="PTHR43248">
    <property type="entry name" value="2-SUCCINYL-6-HYDROXY-2,4-CYCLOHEXADIENE-1-CARBOXYLATE SYNTHASE"/>
    <property type="match status" value="1"/>
</dbReference>
<name>A0A918G120_9ACTN</name>
<evidence type="ECO:0000259" key="6">
    <source>
        <dbReference type="Pfam" id="PF08386"/>
    </source>
</evidence>
<comment type="similarity">
    <text evidence="1">Belongs to the peptidase S33 family.</text>
</comment>
<evidence type="ECO:0000256" key="3">
    <source>
        <dbReference type="ARBA" id="ARBA00022801"/>
    </source>
</evidence>
<feature type="compositionally biased region" description="Low complexity" evidence="4">
    <location>
        <begin position="27"/>
        <end position="49"/>
    </location>
</feature>
<proteinExistence type="inferred from homology"/>
<comment type="caution">
    <text evidence="7">The sequence shown here is derived from an EMBL/GenBank/DDBJ whole genome shotgun (WGS) entry which is preliminary data.</text>
</comment>
<evidence type="ECO:0000313" key="7">
    <source>
        <dbReference type="EMBL" id="GGS11648.1"/>
    </source>
</evidence>
<dbReference type="AlphaFoldDB" id="A0A918G120"/>
<dbReference type="InterPro" id="IPR013595">
    <property type="entry name" value="Pept_S33_TAP-like_C"/>
</dbReference>
<reference evidence="7" key="1">
    <citation type="journal article" date="2014" name="Int. J. Syst. Evol. Microbiol.">
        <title>Complete genome sequence of Corynebacterium casei LMG S-19264T (=DSM 44701T), isolated from a smear-ripened cheese.</title>
        <authorList>
            <consortium name="US DOE Joint Genome Institute (JGI-PGF)"/>
            <person name="Walter F."/>
            <person name="Albersmeier A."/>
            <person name="Kalinowski J."/>
            <person name="Ruckert C."/>
        </authorList>
    </citation>
    <scope>NUCLEOTIDE SEQUENCE</scope>
    <source>
        <strain evidence="7">JCM 4386</strain>
    </source>
</reference>
<keyword evidence="2 5" id="KW-0732">Signal</keyword>
<feature type="signal peptide" evidence="5">
    <location>
        <begin position="1"/>
        <end position="23"/>
    </location>
</feature>
<dbReference type="SUPFAM" id="SSF53474">
    <property type="entry name" value="alpha/beta-Hydrolases"/>
    <property type="match status" value="1"/>
</dbReference>
<dbReference type="InterPro" id="IPR051601">
    <property type="entry name" value="Serine_prot/Carboxylest_S33"/>
</dbReference>
<dbReference type="Gene3D" id="3.40.50.1820">
    <property type="entry name" value="alpha/beta hydrolase"/>
    <property type="match status" value="1"/>
</dbReference>
<reference evidence="7" key="2">
    <citation type="submission" date="2020-09" db="EMBL/GenBank/DDBJ databases">
        <authorList>
            <person name="Sun Q."/>
            <person name="Ohkuma M."/>
        </authorList>
    </citation>
    <scope>NUCLEOTIDE SEQUENCE</scope>
    <source>
        <strain evidence="7">JCM 4386</strain>
    </source>
</reference>
<evidence type="ECO:0000256" key="1">
    <source>
        <dbReference type="ARBA" id="ARBA00010088"/>
    </source>
</evidence>
<gene>
    <name evidence="7" type="ORF">GCM10010269_58560</name>
</gene>
<protein>
    <recommendedName>
        <fullName evidence="6">Peptidase S33 tripeptidyl aminopeptidase-like C-terminal domain-containing protein</fullName>
    </recommendedName>
</protein>
<organism evidence="7 8">
    <name type="scientific">Streptomyces humidus</name>
    <dbReference type="NCBI Taxonomy" id="52259"/>
    <lineage>
        <taxon>Bacteria</taxon>
        <taxon>Bacillati</taxon>
        <taxon>Actinomycetota</taxon>
        <taxon>Actinomycetes</taxon>
        <taxon>Kitasatosporales</taxon>
        <taxon>Streptomycetaceae</taxon>
        <taxon>Streptomyces</taxon>
    </lineage>
</organism>
<evidence type="ECO:0000256" key="2">
    <source>
        <dbReference type="ARBA" id="ARBA00022729"/>
    </source>
</evidence>
<dbReference type="Proteomes" id="UP000606194">
    <property type="component" value="Unassembled WGS sequence"/>
</dbReference>
<dbReference type="Pfam" id="PF08386">
    <property type="entry name" value="Abhydrolase_4"/>
    <property type="match status" value="1"/>
</dbReference>
<dbReference type="EMBL" id="BMTL01000027">
    <property type="protein sequence ID" value="GGS11648.1"/>
    <property type="molecule type" value="Genomic_DNA"/>
</dbReference>
<dbReference type="PANTHER" id="PTHR43248:SF29">
    <property type="entry name" value="TRIPEPTIDYL AMINOPEPTIDASE"/>
    <property type="match status" value="1"/>
</dbReference>
<dbReference type="GO" id="GO:0016787">
    <property type="term" value="F:hydrolase activity"/>
    <property type="evidence" value="ECO:0007669"/>
    <property type="project" value="UniProtKB-KW"/>
</dbReference>
<evidence type="ECO:0000256" key="5">
    <source>
        <dbReference type="SAM" id="SignalP"/>
    </source>
</evidence>
<dbReference type="RefSeq" id="WP_190152324.1">
    <property type="nucleotide sequence ID" value="NZ_BMTL01000027.1"/>
</dbReference>
<feature type="domain" description="Peptidase S33 tripeptidyl aminopeptidase-like C-terminal" evidence="6">
    <location>
        <begin position="437"/>
        <end position="528"/>
    </location>
</feature>
<evidence type="ECO:0000313" key="8">
    <source>
        <dbReference type="Proteomes" id="UP000606194"/>
    </source>
</evidence>
<feature type="chain" id="PRO_5038995366" description="Peptidase S33 tripeptidyl aminopeptidase-like C-terminal domain-containing protein" evidence="5">
    <location>
        <begin position="24"/>
        <end position="541"/>
    </location>
</feature>
<dbReference type="InterPro" id="IPR029058">
    <property type="entry name" value="AB_hydrolase_fold"/>
</dbReference>
<accession>A0A918G120</accession>
<feature type="region of interest" description="Disordered" evidence="4">
    <location>
        <begin position="20"/>
        <end position="51"/>
    </location>
</feature>
<keyword evidence="3" id="KW-0378">Hydrolase</keyword>
<sequence length="541" mass="57622">MSLRAAALALTATAGLTVLPASPQPSTPAASATTAASSSSASGRPSADALARYHHQRPTWKSCVLGPGDAAGQELEKAGARCADVTVPLDYAHPDGRTITVAVSRIKAADTAHRVGSLLLNTGGPGGQAVADPPWVRDAMKDVGGRYDIVGMDPRFVGRSTPLDCGWPTGSPFRWAGEDRAGFARVTALARDLADRCRKTNADVLPYVTTRDTARDMDVVRAVLGERRISYLGYSYGTYLGEVYATMFPGRTDRMVLDGVIDPARYSPRLLVGTEDANERALRHWAAWAAQRHAEYGLGATREAVLATVDRIRRTAAERPLVIGGGSSATYRLDVHTVPFVVFNGLSDDTDAARRSFASSVRTLHQAARGRHAEPDADFASALDFLLKGGAGGSAYGSVQTAILCGDVPAPRDPEVYWRDVRRSRERHPLMGPFTHDITPCAFWDRPRERATVVRRDFPALMVNATGDPRTTYAGATAMHGAWASSRLVTVAGSDRHGVYGAYGDDCADSTVNAYLRTGRLPAADITCSGPRPDGDSAAAG</sequence>
<evidence type="ECO:0000256" key="4">
    <source>
        <dbReference type="SAM" id="MobiDB-lite"/>
    </source>
</evidence>